<evidence type="ECO:0000313" key="1">
    <source>
        <dbReference type="EMBL" id="SFT50382.1"/>
    </source>
</evidence>
<gene>
    <name evidence="1" type="ORF">SAMN05216474_0931</name>
</gene>
<keyword evidence="2" id="KW-1185">Reference proteome</keyword>
<accession>A0A1I6YJ11</accession>
<organism evidence="1 2">
    <name type="scientific">Lishizhenia tianjinensis</name>
    <dbReference type="NCBI Taxonomy" id="477690"/>
    <lineage>
        <taxon>Bacteria</taxon>
        <taxon>Pseudomonadati</taxon>
        <taxon>Bacteroidota</taxon>
        <taxon>Flavobacteriia</taxon>
        <taxon>Flavobacteriales</taxon>
        <taxon>Crocinitomicaceae</taxon>
        <taxon>Lishizhenia</taxon>
    </lineage>
</organism>
<name>A0A1I6YJ11_9FLAO</name>
<proteinExistence type="predicted"/>
<protein>
    <submittedName>
        <fullName evidence="1">Uncharacterized protein</fullName>
    </submittedName>
</protein>
<dbReference type="AlphaFoldDB" id="A0A1I6YJ11"/>
<sequence>MYKARPSGYDSYTECYMQLRKMKKLLYLTIVLGLISCTSESNDKDNETKKTIEEVDVVETMTCEKCNFNAIMNASDNCDKLTKEELEQFLCSYDASCDWTFELMETRENQNFGVAWDMLFVHFDKYFDYYIEILEENKSISRDYLIQLFSMPAIYDLPHRQILSKLKEIEKKTEFQTRLENAFEQSVSEGDKLLE</sequence>
<dbReference type="RefSeq" id="WP_139230252.1">
    <property type="nucleotide sequence ID" value="NZ_FPAS01000001.1"/>
</dbReference>
<dbReference type="EMBL" id="FPAS01000001">
    <property type="protein sequence ID" value="SFT50382.1"/>
    <property type="molecule type" value="Genomic_DNA"/>
</dbReference>
<dbReference type="STRING" id="477690.SAMN05216474_0931"/>
<dbReference type="Proteomes" id="UP000236454">
    <property type="component" value="Unassembled WGS sequence"/>
</dbReference>
<reference evidence="1 2" key="1">
    <citation type="submission" date="2016-10" db="EMBL/GenBank/DDBJ databases">
        <authorList>
            <person name="de Groot N.N."/>
        </authorList>
    </citation>
    <scope>NUCLEOTIDE SEQUENCE [LARGE SCALE GENOMIC DNA]</scope>
    <source>
        <strain evidence="1 2">CGMCC 1.7005</strain>
    </source>
</reference>
<evidence type="ECO:0000313" key="2">
    <source>
        <dbReference type="Proteomes" id="UP000236454"/>
    </source>
</evidence>